<dbReference type="SUPFAM" id="SSF54373">
    <property type="entry name" value="FAD-linked reductases, C-terminal domain"/>
    <property type="match status" value="1"/>
</dbReference>
<keyword evidence="7" id="KW-1185">Reference proteome</keyword>
<evidence type="ECO:0000256" key="4">
    <source>
        <dbReference type="ARBA" id="ARBA00022827"/>
    </source>
</evidence>
<keyword evidence="4" id="KW-0274">FAD</keyword>
<organism evidence="6 7">
    <name type="scientific">Streptomyces ziwulingensis</name>
    <dbReference type="NCBI Taxonomy" id="1045501"/>
    <lineage>
        <taxon>Bacteria</taxon>
        <taxon>Bacillati</taxon>
        <taxon>Actinomycetota</taxon>
        <taxon>Actinomycetes</taxon>
        <taxon>Kitasatosporales</taxon>
        <taxon>Streptomycetaceae</taxon>
        <taxon>Streptomyces</taxon>
    </lineage>
</organism>
<dbReference type="InterPro" id="IPR012132">
    <property type="entry name" value="GMC_OxRdtase"/>
</dbReference>
<keyword evidence="3" id="KW-0285">Flavoprotein</keyword>
<name>A0ABP9C146_9ACTN</name>
<gene>
    <name evidence="6" type="ORF">GCM10023220_35630</name>
</gene>
<evidence type="ECO:0000313" key="7">
    <source>
        <dbReference type="Proteomes" id="UP001501265"/>
    </source>
</evidence>
<dbReference type="InterPro" id="IPR007867">
    <property type="entry name" value="GMC_OxRtase_C"/>
</dbReference>
<comment type="caution">
    <text evidence="6">The sequence shown here is derived from an EMBL/GenBank/DDBJ whole genome shotgun (WGS) entry which is preliminary data.</text>
</comment>
<reference evidence="7" key="1">
    <citation type="journal article" date="2019" name="Int. J. Syst. Evol. Microbiol.">
        <title>The Global Catalogue of Microorganisms (GCM) 10K type strain sequencing project: providing services to taxonomists for standard genome sequencing and annotation.</title>
        <authorList>
            <consortium name="The Broad Institute Genomics Platform"/>
            <consortium name="The Broad Institute Genome Sequencing Center for Infectious Disease"/>
            <person name="Wu L."/>
            <person name="Ma J."/>
        </authorList>
    </citation>
    <scope>NUCLEOTIDE SEQUENCE [LARGE SCALE GENOMIC DNA]</scope>
    <source>
        <strain evidence="7">JCM 18081</strain>
    </source>
</reference>
<dbReference type="PANTHER" id="PTHR11552">
    <property type="entry name" value="GLUCOSE-METHANOL-CHOLINE GMC OXIDOREDUCTASE"/>
    <property type="match status" value="1"/>
</dbReference>
<sequence>MSLRLDLLVTEDQLPEQVDVIVVGAGSAGSVVASRLSQRRSRRVLLLEAGSALPTEASSTPGDAFAALGPDNLHAATTAPQRALDGRTITLATGSGLGGSSSVNLLAWFHGHPEDYRAWARSGASGWDWDDVQPVFRQIEDHAGGPDRFHGAGGPMVIDAPRDLEPSHLALIAAGEEAGLPVTRDFNGEHRTGIGTVPVNIRDGARHSVVDGYLKPAATRDNLHIALGVRVARILIEQHRAVGVVLESGQVVRAEERVVLTAGALRTPQLLMLSGIGPARHLREHGIEVVVDSPQVGQGLQDHPMVPAVWAITSGRTYLDAHDEASVRAYRLSRRGPLAGFATVGAMLPLPGDGPAPSVQALFYLLGLDGRMRPLSRPAATATIALLTPHSRGTVRLSSADITDGPVVDPGYLSDPRDLPRLRQGVLRIQELTRARALDAIVGERLFPPADAAGPEIDDWIRANVQTQWHPTGTVRIGQDKDLPADERLAIRGVDRLSVADASVMPSIPRGNTQAPTIMVAERAASFIGV</sequence>
<dbReference type="Proteomes" id="UP001501265">
    <property type="component" value="Unassembled WGS sequence"/>
</dbReference>
<dbReference type="Pfam" id="PF05199">
    <property type="entry name" value="GMC_oxred_C"/>
    <property type="match status" value="1"/>
</dbReference>
<dbReference type="Pfam" id="PF00732">
    <property type="entry name" value="GMC_oxred_N"/>
    <property type="match status" value="1"/>
</dbReference>
<proteinExistence type="inferred from homology"/>
<evidence type="ECO:0000256" key="1">
    <source>
        <dbReference type="ARBA" id="ARBA00001974"/>
    </source>
</evidence>
<feature type="domain" description="Glucose-methanol-choline oxidoreductase N-terminal" evidence="5">
    <location>
        <begin position="263"/>
        <end position="277"/>
    </location>
</feature>
<dbReference type="EMBL" id="BAABIG010000033">
    <property type="protein sequence ID" value="GAA4803291.1"/>
    <property type="molecule type" value="Genomic_DNA"/>
</dbReference>
<evidence type="ECO:0000256" key="3">
    <source>
        <dbReference type="ARBA" id="ARBA00022630"/>
    </source>
</evidence>
<dbReference type="Gene3D" id="3.30.560.10">
    <property type="entry name" value="Glucose Oxidase, domain 3"/>
    <property type="match status" value="1"/>
</dbReference>
<dbReference type="PIRSF" id="PIRSF000137">
    <property type="entry name" value="Alcohol_oxidase"/>
    <property type="match status" value="1"/>
</dbReference>
<dbReference type="SUPFAM" id="SSF51905">
    <property type="entry name" value="FAD/NAD(P)-binding domain"/>
    <property type="match status" value="1"/>
</dbReference>
<dbReference type="InterPro" id="IPR036188">
    <property type="entry name" value="FAD/NAD-bd_sf"/>
</dbReference>
<evidence type="ECO:0000256" key="2">
    <source>
        <dbReference type="ARBA" id="ARBA00010790"/>
    </source>
</evidence>
<dbReference type="PANTHER" id="PTHR11552:SF147">
    <property type="entry name" value="CHOLINE DEHYDROGENASE, MITOCHONDRIAL"/>
    <property type="match status" value="1"/>
</dbReference>
<dbReference type="PROSITE" id="PS00624">
    <property type="entry name" value="GMC_OXRED_2"/>
    <property type="match status" value="1"/>
</dbReference>
<dbReference type="RefSeq" id="WP_345620714.1">
    <property type="nucleotide sequence ID" value="NZ_BAABIG010000033.1"/>
</dbReference>
<evidence type="ECO:0000313" key="6">
    <source>
        <dbReference type="EMBL" id="GAA4803291.1"/>
    </source>
</evidence>
<comment type="similarity">
    <text evidence="2">Belongs to the GMC oxidoreductase family.</text>
</comment>
<comment type="cofactor">
    <cofactor evidence="1">
        <name>FAD</name>
        <dbReference type="ChEBI" id="CHEBI:57692"/>
    </cofactor>
</comment>
<protein>
    <submittedName>
        <fullName evidence="6">GMC family oxidoreductase N-terminal domain-containing protein</fullName>
    </submittedName>
</protein>
<evidence type="ECO:0000259" key="5">
    <source>
        <dbReference type="PROSITE" id="PS00624"/>
    </source>
</evidence>
<dbReference type="Gene3D" id="3.50.50.60">
    <property type="entry name" value="FAD/NAD(P)-binding domain"/>
    <property type="match status" value="1"/>
</dbReference>
<accession>A0ABP9C146</accession>
<dbReference type="InterPro" id="IPR000172">
    <property type="entry name" value="GMC_OxRdtase_N"/>
</dbReference>